<feature type="region of interest" description="Disordered" evidence="1">
    <location>
        <begin position="1"/>
        <end position="20"/>
    </location>
</feature>
<evidence type="ECO:0000256" key="1">
    <source>
        <dbReference type="SAM" id="MobiDB-lite"/>
    </source>
</evidence>
<accession>A0AAW0MES5</accession>
<comment type="caution">
    <text evidence="2">The sequence shown here is derived from an EMBL/GenBank/DDBJ whole genome shotgun (WGS) entry which is preliminary data.</text>
</comment>
<reference evidence="3" key="1">
    <citation type="submission" date="2024-04" db="EMBL/GenBank/DDBJ databases">
        <title>Salinicola lusitanus LLJ914,a marine bacterium isolated from the Okinawa Trough.</title>
        <authorList>
            <person name="Li J."/>
        </authorList>
    </citation>
    <scope>NUCLEOTIDE SEQUENCE [LARGE SCALE GENOMIC DNA]</scope>
</reference>
<keyword evidence="3" id="KW-1185">Reference proteome</keyword>
<proteinExistence type="predicted"/>
<evidence type="ECO:0000313" key="2">
    <source>
        <dbReference type="EMBL" id="KAK7878767.1"/>
    </source>
</evidence>
<protein>
    <submittedName>
        <fullName evidence="2">Uncharacterized protein</fullName>
    </submittedName>
</protein>
<dbReference type="EMBL" id="JBBPFD010000482">
    <property type="protein sequence ID" value="KAK7878767.1"/>
    <property type="molecule type" value="Genomic_DNA"/>
</dbReference>
<gene>
    <name evidence="2" type="ORF">WMY93_030927</name>
</gene>
<dbReference type="Proteomes" id="UP001460270">
    <property type="component" value="Unassembled WGS sequence"/>
</dbReference>
<dbReference type="AlphaFoldDB" id="A0AAW0MES5"/>
<organism evidence="2 3">
    <name type="scientific">Mugilogobius chulae</name>
    <name type="common">yellowstripe goby</name>
    <dbReference type="NCBI Taxonomy" id="88201"/>
    <lineage>
        <taxon>Eukaryota</taxon>
        <taxon>Metazoa</taxon>
        <taxon>Chordata</taxon>
        <taxon>Craniata</taxon>
        <taxon>Vertebrata</taxon>
        <taxon>Euteleostomi</taxon>
        <taxon>Actinopterygii</taxon>
        <taxon>Neopterygii</taxon>
        <taxon>Teleostei</taxon>
        <taxon>Neoteleostei</taxon>
        <taxon>Acanthomorphata</taxon>
        <taxon>Gobiaria</taxon>
        <taxon>Gobiiformes</taxon>
        <taxon>Gobioidei</taxon>
        <taxon>Gobiidae</taxon>
        <taxon>Gobionellinae</taxon>
        <taxon>Mugilogobius</taxon>
    </lineage>
</organism>
<sequence>MSPPQTFLQQQQHQAAEQSGSGADRLWMALFVRSVREEMDVSDVNSSALSRSKYRETCVETLLCSTRKVAKRAGSAPRTEIKVPGANRGAWKSDTFGLYNAKGNSHRSKEVAQICPLVCFRLIASSLLVYFASDLFCKLFDL</sequence>
<feature type="compositionally biased region" description="Low complexity" evidence="1">
    <location>
        <begin position="9"/>
        <end position="18"/>
    </location>
</feature>
<evidence type="ECO:0000313" key="3">
    <source>
        <dbReference type="Proteomes" id="UP001460270"/>
    </source>
</evidence>
<name>A0AAW0MES5_9GOBI</name>